<dbReference type="Gene3D" id="3.40.50.1820">
    <property type="entry name" value="alpha/beta hydrolase"/>
    <property type="match status" value="1"/>
</dbReference>
<dbReference type="PANTHER" id="PTHR43433">
    <property type="entry name" value="HYDROLASE, ALPHA/BETA FOLD FAMILY PROTEIN"/>
    <property type="match status" value="1"/>
</dbReference>
<evidence type="ECO:0000259" key="1">
    <source>
        <dbReference type="Pfam" id="PF00561"/>
    </source>
</evidence>
<feature type="domain" description="AB hydrolase-1" evidence="1">
    <location>
        <begin position="27"/>
        <end position="136"/>
    </location>
</feature>
<accession>A0A160VD83</accession>
<dbReference type="AlphaFoldDB" id="A0A160VD83"/>
<gene>
    <name evidence="2" type="ORF">MGWOODY_Clf1267</name>
</gene>
<organism evidence="2">
    <name type="scientific">hydrothermal vent metagenome</name>
    <dbReference type="NCBI Taxonomy" id="652676"/>
    <lineage>
        <taxon>unclassified sequences</taxon>
        <taxon>metagenomes</taxon>
        <taxon>ecological metagenomes</taxon>
    </lineage>
</organism>
<dbReference type="GO" id="GO:0047570">
    <property type="term" value="F:3-oxoadipate enol-lactonase activity"/>
    <property type="evidence" value="ECO:0007669"/>
    <property type="project" value="UniProtKB-EC"/>
</dbReference>
<keyword evidence="2" id="KW-0378">Hydrolase</keyword>
<dbReference type="PRINTS" id="PR00111">
    <property type="entry name" value="ABHYDROLASE"/>
</dbReference>
<name>A0A160VD83_9ZZZZ</name>
<dbReference type="InterPro" id="IPR000073">
    <property type="entry name" value="AB_hydrolase_1"/>
</dbReference>
<dbReference type="EMBL" id="FAXA01000282">
    <property type="protein sequence ID" value="CUV02650.1"/>
    <property type="molecule type" value="Genomic_DNA"/>
</dbReference>
<proteinExistence type="predicted"/>
<protein>
    <submittedName>
        <fullName evidence="2">Beta-ketoadipate enol-lactone hydrolase</fullName>
        <ecNumber evidence="2">3.1.1.24</ecNumber>
    </submittedName>
</protein>
<dbReference type="InterPro" id="IPR029058">
    <property type="entry name" value="AB_hydrolase_fold"/>
</dbReference>
<evidence type="ECO:0000313" key="2">
    <source>
        <dbReference type="EMBL" id="CUV02650.1"/>
    </source>
</evidence>
<dbReference type="SUPFAM" id="SSF53474">
    <property type="entry name" value="alpha/beta-Hydrolases"/>
    <property type="match status" value="1"/>
</dbReference>
<dbReference type="PANTHER" id="PTHR43433:SF5">
    <property type="entry name" value="AB HYDROLASE-1 DOMAIN-CONTAINING PROTEIN"/>
    <property type="match status" value="1"/>
</dbReference>
<dbReference type="EC" id="3.1.1.24" evidence="2"/>
<dbReference type="InterPro" id="IPR050471">
    <property type="entry name" value="AB_hydrolase"/>
</dbReference>
<reference evidence="2" key="1">
    <citation type="submission" date="2015-10" db="EMBL/GenBank/DDBJ databases">
        <authorList>
            <person name="Gilbert D.G."/>
        </authorList>
    </citation>
    <scope>NUCLEOTIDE SEQUENCE</scope>
</reference>
<sequence length="265" mass="30122">MKLRLDDGIELFYTIDDFTNPWTEPETVLMHHGMAKSHKMWFGWVPIIAQHYRVIRFDMRGMGLSDVSGPDHAWTLNSFTSDLKEFVDKMELDKFHLIGETVGGSISMNFSINNQERLRSLTVCTSPTNFDSHHKESADLIDREGINVWVEQSIGRRLDPQIVDPAYIRWYAEQMKATPAHVVSGFQRNAAGDIGPMLKDVQTPMLMLAAANLREEVLGDFRGAADLFPNGRKVIFPGVYGFVQHIMPVPCARVWLDFAHSLNET</sequence>
<dbReference type="Pfam" id="PF00561">
    <property type="entry name" value="Abhydrolase_1"/>
    <property type="match status" value="1"/>
</dbReference>